<comment type="catalytic activity">
    <reaction evidence="7">
        <text>O-phospho-L-seryl-[protein] + H2O = L-seryl-[protein] + phosphate</text>
        <dbReference type="Rhea" id="RHEA:20629"/>
        <dbReference type="Rhea" id="RHEA-COMP:9863"/>
        <dbReference type="Rhea" id="RHEA-COMP:11604"/>
        <dbReference type="ChEBI" id="CHEBI:15377"/>
        <dbReference type="ChEBI" id="CHEBI:29999"/>
        <dbReference type="ChEBI" id="CHEBI:43474"/>
        <dbReference type="ChEBI" id="CHEBI:83421"/>
        <dbReference type="EC" id="3.1.3.16"/>
    </reaction>
</comment>
<keyword evidence="11" id="KW-1185">Reference proteome</keyword>
<dbReference type="EC" id="3.1.3.16" evidence="2"/>
<dbReference type="FunFam" id="3.60.40.10:FF:000002">
    <property type="entry name" value="Serine/threonine phosphatase stp"/>
    <property type="match status" value="1"/>
</dbReference>
<dbReference type="GO" id="GO:0046872">
    <property type="term" value="F:metal ion binding"/>
    <property type="evidence" value="ECO:0007669"/>
    <property type="project" value="UniProtKB-KW"/>
</dbReference>
<evidence type="ECO:0000256" key="8">
    <source>
        <dbReference type="ARBA" id="ARBA00048336"/>
    </source>
</evidence>
<evidence type="ECO:0000256" key="5">
    <source>
        <dbReference type="ARBA" id="ARBA00022912"/>
    </source>
</evidence>
<dbReference type="GO" id="GO:0004722">
    <property type="term" value="F:protein serine/threonine phosphatase activity"/>
    <property type="evidence" value="ECO:0007669"/>
    <property type="project" value="UniProtKB-EC"/>
</dbReference>
<protein>
    <recommendedName>
        <fullName evidence="2">protein-serine/threonine phosphatase</fullName>
        <ecNumber evidence="2">3.1.3.16</ecNumber>
    </recommendedName>
</protein>
<dbReference type="NCBIfam" id="NF033484">
    <property type="entry name" value="Stp1_PP2C_phos"/>
    <property type="match status" value="1"/>
</dbReference>
<dbReference type="PANTHER" id="PTHR13832">
    <property type="entry name" value="PROTEIN PHOSPHATASE 2C"/>
    <property type="match status" value="1"/>
</dbReference>
<evidence type="ECO:0000313" key="11">
    <source>
        <dbReference type="Proteomes" id="UP000321491"/>
    </source>
</evidence>
<evidence type="ECO:0000256" key="7">
    <source>
        <dbReference type="ARBA" id="ARBA00047761"/>
    </source>
</evidence>
<accession>A0A511UX66</accession>
<evidence type="ECO:0000256" key="3">
    <source>
        <dbReference type="ARBA" id="ARBA00022723"/>
    </source>
</evidence>
<organism evidence="10 11">
    <name type="scientific">Cerasibacillus quisquiliarum</name>
    <dbReference type="NCBI Taxonomy" id="227865"/>
    <lineage>
        <taxon>Bacteria</taxon>
        <taxon>Bacillati</taxon>
        <taxon>Bacillota</taxon>
        <taxon>Bacilli</taxon>
        <taxon>Bacillales</taxon>
        <taxon>Bacillaceae</taxon>
        <taxon>Cerasibacillus</taxon>
    </lineage>
</organism>
<dbReference type="SMART" id="SM00331">
    <property type="entry name" value="PP2C_SIG"/>
    <property type="match status" value="1"/>
</dbReference>
<evidence type="ECO:0000256" key="2">
    <source>
        <dbReference type="ARBA" id="ARBA00013081"/>
    </source>
</evidence>
<evidence type="ECO:0000256" key="1">
    <source>
        <dbReference type="ARBA" id="ARBA00001936"/>
    </source>
</evidence>
<dbReference type="OrthoDB" id="9801841at2"/>
<dbReference type="CDD" id="cd00143">
    <property type="entry name" value="PP2Cc"/>
    <property type="match status" value="1"/>
</dbReference>
<dbReference type="AlphaFoldDB" id="A0A511UX66"/>
<comment type="cofactor">
    <cofactor evidence="1">
        <name>Mn(2+)</name>
        <dbReference type="ChEBI" id="CHEBI:29035"/>
    </cofactor>
</comment>
<evidence type="ECO:0000256" key="4">
    <source>
        <dbReference type="ARBA" id="ARBA00022801"/>
    </source>
</evidence>
<proteinExistence type="predicted"/>
<dbReference type="InterPro" id="IPR036457">
    <property type="entry name" value="PPM-type-like_dom_sf"/>
</dbReference>
<dbReference type="Pfam" id="PF13672">
    <property type="entry name" value="PP2C_2"/>
    <property type="match status" value="1"/>
</dbReference>
<evidence type="ECO:0000313" key="10">
    <source>
        <dbReference type="EMBL" id="GEN30381.1"/>
    </source>
</evidence>
<dbReference type="InterPro" id="IPR001932">
    <property type="entry name" value="PPM-type_phosphatase-like_dom"/>
</dbReference>
<gene>
    <name evidence="10" type="ORF">CQU01_06190</name>
</gene>
<evidence type="ECO:0000256" key="6">
    <source>
        <dbReference type="ARBA" id="ARBA00023211"/>
    </source>
</evidence>
<reference evidence="10 11" key="1">
    <citation type="submission" date="2019-07" db="EMBL/GenBank/DDBJ databases">
        <title>Whole genome shotgun sequence of Cerasibacillus quisquiliarum NBRC 102429.</title>
        <authorList>
            <person name="Hosoyama A."/>
            <person name="Uohara A."/>
            <person name="Ohji S."/>
            <person name="Ichikawa N."/>
        </authorList>
    </citation>
    <scope>NUCLEOTIDE SEQUENCE [LARGE SCALE GENOMIC DNA]</scope>
    <source>
        <strain evidence="10 11">NBRC 102429</strain>
    </source>
</reference>
<dbReference type="RefSeq" id="WP_146935596.1">
    <property type="nucleotide sequence ID" value="NZ_BJXW01000008.1"/>
</dbReference>
<dbReference type="PANTHER" id="PTHR13832:SF860">
    <property type="entry name" value="PROTEIN PHOSPHATASE PHPP"/>
    <property type="match status" value="1"/>
</dbReference>
<evidence type="ECO:0000259" key="9">
    <source>
        <dbReference type="PROSITE" id="PS51746"/>
    </source>
</evidence>
<dbReference type="PROSITE" id="PS51746">
    <property type="entry name" value="PPM_2"/>
    <property type="match status" value="1"/>
</dbReference>
<dbReference type="Gene3D" id="3.60.40.10">
    <property type="entry name" value="PPM-type phosphatase domain"/>
    <property type="match status" value="1"/>
</dbReference>
<keyword evidence="3" id="KW-0479">Metal-binding</keyword>
<dbReference type="SMART" id="SM00332">
    <property type="entry name" value="PP2Cc"/>
    <property type="match status" value="1"/>
</dbReference>
<name>A0A511UX66_9BACI</name>
<keyword evidence="4" id="KW-0378">Hydrolase</keyword>
<sequence>MDGVFYTDRGKVRPHNEDSGGLYQNQSGQYLAVIADGMGGHQAGDVASNMATQKFEEKWQACEKITSPEQAEKWLVQMLDDINTLIYNMAQDNAECKGMGTTIVITLFSEDFLTVAHIGDSRCYKYQNGILTQITDDHSLVNELVRSGEISKKDAQHHPQKNVVLKALGTQPKVEADVRSLSWDKDAVVLLCSDGLTDKVDDDDLKYHLSQDADISMIGQRLIDLANDRGGEDNVSLVLMKHPIHSEKGESTC</sequence>
<dbReference type="EMBL" id="BJXW01000008">
    <property type="protein sequence ID" value="GEN30381.1"/>
    <property type="molecule type" value="Genomic_DNA"/>
</dbReference>
<dbReference type="SUPFAM" id="SSF81606">
    <property type="entry name" value="PP2C-like"/>
    <property type="match status" value="1"/>
</dbReference>
<keyword evidence="5" id="KW-0904">Protein phosphatase</keyword>
<comment type="caution">
    <text evidence="10">The sequence shown here is derived from an EMBL/GenBank/DDBJ whole genome shotgun (WGS) entry which is preliminary data.</text>
</comment>
<dbReference type="Proteomes" id="UP000321491">
    <property type="component" value="Unassembled WGS sequence"/>
</dbReference>
<keyword evidence="6" id="KW-0464">Manganese</keyword>
<dbReference type="InterPro" id="IPR015655">
    <property type="entry name" value="PP2C"/>
</dbReference>
<comment type="catalytic activity">
    <reaction evidence="8">
        <text>O-phospho-L-threonyl-[protein] + H2O = L-threonyl-[protein] + phosphate</text>
        <dbReference type="Rhea" id="RHEA:47004"/>
        <dbReference type="Rhea" id="RHEA-COMP:11060"/>
        <dbReference type="Rhea" id="RHEA-COMP:11605"/>
        <dbReference type="ChEBI" id="CHEBI:15377"/>
        <dbReference type="ChEBI" id="CHEBI:30013"/>
        <dbReference type="ChEBI" id="CHEBI:43474"/>
        <dbReference type="ChEBI" id="CHEBI:61977"/>
        <dbReference type="EC" id="3.1.3.16"/>
    </reaction>
</comment>
<feature type="domain" description="PPM-type phosphatase" evidence="9">
    <location>
        <begin position="2"/>
        <end position="242"/>
    </location>
</feature>